<evidence type="ECO:0000259" key="4">
    <source>
        <dbReference type="PROSITE" id="PS50222"/>
    </source>
</evidence>
<name>A0A9E7L2X7_9LILI</name>
<dbReference type="FunFam" id="1.10.238.10:FF:000178">
    <property type="entry name" value="Calmodulin-2 A"/>
    <property type="match status" value="1"/>
</dbReference>
<organism evidence="5 6">
    <name type="scientific">Musa troglodytarum</name>
    <name type="common">fe'i banana</name>
    <dbReference type="NCBI Taxonomy" id="320322"/>
    <lineage>
        <taxon>Eukaryota</taxon>
        <taxon>Viridiplantae</taxon>
        <taxon>Streptophyta</taxon>
        <taxon>Embryophyta</taxon>
        <taxon>Tracheophyta</taxon>
        <taxon>Spermatophyta</taxon>
        <taxon>Magnoliopsida</taxon>
        <taxon>Liliopsida</taxon>
        <taxon>Zingiberales</taxon>
        <taxon>Musaceae</taxon>
        <taxon>Musa</taxon>
    </lineage>
</organism>
<dbReference type="PROSITE" id="PS50222">
    <property type="entry name" value="EF_HAND_2"/>
    <property type="match status" value="2"/>
</dbReference>
<dbReference type="InterPro" id="IPR011992">
    <property type="entry name" value="EF-hand-dom_pair"/>
</dbReference>
<dbReference type="InterPro" id="IPR002048">
    <property type="entry name" value="EF_hand_dom"/>
</dbReference>
<dbReference type="SUPFAM" id="SSF47473">
    <property type="entry name" value="EF-hand"/>
    <property type="match status" value="1"/>
</dbReference>
<reference evidence="5" key="1">
    <citation type="submission" date="2022-05" db="EMBL/GenBank/DDBJ databases">
        <title>The Musa troglodytarum L. genome provides insights into the mechanism of non-climacteric behaviour and enrichment of carotenoids.</title>
        <authorList>
            <person name="Wang J."/>
        </authorList>
    </citation>
    <scope>NUCLEOTIDE SEQUENCE</scope>
    <source>
        <tissue evidence="5">Leaf</tissue>
    </source>
</reference>
<dbReference type="GO" id="GO:0005509">
    <property type="term" value="F:calcium ion binding"/>
    <property type="evidence" value="ECO:0007669"/>
    <property type="project" value="InterPro"/>
</dbReference>
<evidence type="ECO:0000256" key="3">
    <source>
        <dbReference type="ARBA" id="ARBA00022837"/>
    </source>
</evidence>
<dbReference type="Proteomes" id="UP001055439">
    <property type="component" value="Chromosome 8"/>
</dbReference>
<keyword evidence="3" id="KW-0106">Calcium</keyword>
<dbReference type="OrthoDB" id="26525at2759"/>
<evidence type="ECO:0000313" key="5">
    <source>
        <dbReference type="EMBL" id="URE42052.1"/>
    </source>
</evidence>
<keyword evidence="2" id="KW-0677">Repeat</keyword>
<dbReference type="EMBL" id="CP097510">
    <property type="protein sequence ID" value="URE42052.1"/>
    <property type="molecule type" value="Genomic_DNA"/>
</dbReference>
<dbReference type="InterPro" id="IPR039647">
    <property type="entry name" value="EF_hand_pair_protein_CML-like"/>
</dbReference>
<feature type="domain" description="EF-hand" evidence="4">
    <location>
        <begin position="123"/>
        <end position="156"/>
    </location>
</feature>
<keyword evidence="6" id="KW-1185">Reference proteome</keyword>
<dbReference type="Gene3D" id="1.10.238.10">
    <property type="entry name" value="EF-hand"/>
    <property type="match status" value="1"/>
</dbReference>
<dbReference type="InterPro" id="IPR018247">
    <property type="entry name" value="EF_Hand_1_Ca_BS"/>
</dbReference>
<evidence type="ECO:0000256" key="2">
    <source>
        <dbReference type="ARBA" id="ARBA00022737"/>
    </source>
</evidence>
<dbReference type="CDD" id="cd00051">
    <property type="entry name" value="EFh"/>
    <property type="match status" value="1"/>
</dbReference>
<proteinExistence type="predicted"/>
<dbReference type="AlphaFoldDB" id="A0A9E7L2X7"/>
<dbReference type="Pfam" id="PF13499">
    <property type="entry name" value="EF-hand_7"/>
    <property type="match status" value="1"/>
</dbReference>
<dbReference type="GO" id="GO:0043226">
    <property type="term" value="C:organelle"/>
    <property type="evidence" value="ECO:0007669"/>
    <property type="project" value="UniProtKB-ARBA"/>
</dbReference>
<sequence>MEYLLHHLSHLFEMLHCRLERLGYLAVTQVDAIPSNELIVSGDESGDDAATVMKRLGLWSSDDDEETESSRLMDAAYKLLEEKEARLEEVDAAFGLFDEDGDGLIGAEELRAVMRRLGLEEGMRLEDCRRMIEAYDEDGDGHVSLSEFKNMLECAS</sequence>
<dbReference type="SMART" id="SM00054">
    <property type="entry name" value="EFh"/>
    <property type="match status" value="2"/>
</dbReference>
<keyword evidence="1" id="KW-0479">Metal-binding</keyword>
<evidence type="ECO:0000256" key="1">
    <source>
        <dbReference type="ARBA" id="ARBA00022723"/>
    </source>
</evidence>
<gene>
    <name evidence="5" type="ORF">MUK42_06815</name>
</gene>
<accession>A0A9E7L2X7</accession>
<protein>
    <submittedName>
        <fullName evidence="5">EF hand family protein</fullName>
    </submittedName>
</protein>
<feature type="domain" description="EF-hand" evidence="4">
    <location>
        <begin position="85"/>
        <end position="120"/>
    </location>
</feature>
<dbReference type="PANTHER" id="PTHR10891">
    <property type="entry name" value="EF-HAND CALCIUM-BINDING DOMAIN CONTAINING PROTEIN"/>
    <property type="match status" value="1"/>
</dbReference>
<dbReference type="PROSITE" id="PS00018">
    <property type="entry name" value="EF_HAND_1"/>
    <property type="match status" value="2"/>
</dbReference>
<evidence type="ECO:0000313" key="6">
    <source>
        <dbReference type="Proteomes" id="UP001055439"/>
    </source>
</evidence>